<protein>
    <submittedName>
        <fullName evidence="2">Uncharacterized protein</fullName>
    </submittedName>
</protein>
<sequence>GTPNKWNWRYIWKGMSKIPLTMVVMAVSIIFWNPQISNLLFEEPTELTLWSSFFIIGFGSEKIKNAVFGGSKEAGQYLAKKLNNVK</sequence>
<evidence type="ECO:0000256" key="1">
    <source>
        <dbReference type="SAM" id="Phobius"/>
    </source>
</evidence>
<keyword evidence="1" id="KW-1133">Transmembrane helix</keyword>
<dbReference type="EMBL" id="LAZR01015460">
    <property type="protein sequence ID" value="KKM12619.1"/>
    <property type="molecule type" value="Genomic_DNA"/>
</dbReference>
<feature type="transmembrane region" description="Helical" evidence="1">
    <location>
        <begin position="20"/>
        <end position="41"/>
    </location>
</feature>
<accession>A0A0F9HCJ6</accession>
<keyword evidence="1" id="KW-0472">Membrane</keyword>
<keyword evidence="1" id="KW-0812">Transmembrane</keyword>
<feature type="non-terminal residue" evidence="2">
    <location>
        <position position="1"/>
    </location>
</feature>
<proteinExistence type="predicted"/>
<dbReference type="AlphaFoldDB" id="A0A0F9HCJ6"/>
<gene>
    <name evidence="2" type="ORF">LCGC14_1719890</name>
</gene>
<name>A0A0F9HCJ6_9ZZZZ</name>
<organism evidence="2">
    <name type="scientific">marine sediment metagenome</name>
    <dbReference type="NCBI Taxonomy" id="412755"/>
    <lineage>
        <taxon>unclassified sequences</taxon>
        <taxon>metagenomes</taxon>
        <taxon>ecological metagenomes</taxon>
    </lineage>
</organism>
<reference evidence="2" key="1">
    <citation type="journal article" date="2015" name="Nature">
        <title>Complex archaea that bridge the gap between prokaryotes and eukaryotes.</title>
        <authorList>
            <person name="Spang A."/>
            <person name="Saw J.H."/>
            <person name="Jorgensen S.L."/>
            <person name="Zaremba-Niedzwiedzka K."/>
            <person name="Martijn J."/>
            <person name="Lind A.E."/>
            <person name="van Eijk R."/>
            <person name="Schleper C."/>
            <person name="Guy L."/>
            <person name="Ettema T.J."/>
        </authorList>
    </citation>
    <scope>NUCLEOTIDE SEQUENCE</scope>
</reference>
<evidence type="ECO:0000313" key="2">
    <source>
        <dbReference type="EMBL" id="KKM12619.1"/>
    </source>
</evidence>
<comment type="caution">
    <text evidence="2">The sequence shown here is derived from an EMBL/GenBank/DDBJ whole genome shotgun (WGS) entry which is preliminary data.</text>
</comment>